<evidence type="ECO:0000256" key="1">
    <source>
        <dbReference type="ARBA" id="ARBA00038349"/>
    </source>
</evidence>
<dbReference type="InterPro" id="IPR051177">
    <property type="entry name" value="CIK-Related_Protein"/>
</dbReference>
<proteinExistence type="inferred from homology"/>
<dbReference type="Gene3D" id="1.25.10.10">
    <property type="entry name" value="Leucine-rich Repeat Variant"/>
    <property type="match status" value="1"/>
</dbReference>
<dbReference type="Pfam" id="PF00069">
    <property type="entry name" value="Pkinase"/>
    <property type="match status" value="1"/>
</dbReference>
<dbReference type="SUPFAM" id="SSF56112">
    <property type="entry name" value="Protein kinase-like (PK-like)"/>
    <property type="match status" value="1"/>
</dbReference>
<protein>
    <recommendedName>
        <fullName evidence="2">Protein kinase domain-containing protein</fullName>
    </recommendedName>
</protein>
<dbReference type="InterPro" id="IPR000719">
    <property type="entry name" value="Prot_kinase_dom"/>
</dbReference>
<dbReference type="SMART" id="SM00220">
    <property type="entry name" value="S_TKc"/>
    <property type="match status" value="1"/>
</dbReference>
<dbReference type="EMBL" id="OU899034">
    <property type="protein sequence ID" value="CAH1715493.1"/>
    <property type="molecule type" value="Genomic_DNA"/>
</dbReference>
<dbReference type="AlphaFoldDB" id="A0A9P0NBQ2"/>
<organism evidence="3 4">
    <name type="scientific">Aphis gossypii</name>
    <name type="common">Cotton aphid</name>
    <dbReference type="NCBI Taxonomy" id="80765"/>
    <lineage>
        <taxon>Eukaryota</taxon>
        <taxon>Metazoa</taxon>
        <taxon>Ecdysozoa</taxon>
        <taxon>Arthropoda</taxon>
        <taxon>Hexapoda</taxon>
        <taxon>Insecta</taxon>
        <taxon>Pterygota</taxon>
        <taxon>Neoptera</taxon>
        <taxon>Paraneoptera</taxon>
        <taxon>Hemiptera</taxon>
        <taxon>Sternorrhyncha</taxon>
        <taxon>Aphidomorpha</taxon>
        <taxon>Aphidoidea</taxon>
        <taxon>Aphididae</taxon>
        <taxon>Aphidini</taxon>
        <taxon>Aphis</taxon>
        <taxon>Aphis</taxon>
    </lineage>
</organism>
<dbReference type="Proteomes" id="UP001154329">
    <property type="component" value="Chromosome 1"/>
</dbReference>
<evidence type="ECO:0000313" key="4">
    <source>
        <dbReference type="Proteomes" id="UP001154329"/>
    </source>
</evidence>
<name>A0A9P0NBQ2_APHGO</name>
<reference evidence="3" key="2">
    <citation type="submission" date="2022-10" db="EMBL/GenBank/DDBJ databases">
        <authorList>
            <consortium name="ENA_rothamsted_submissions"/>
            <consortium name="culmorum"/>
            <person name="King R."/>
        </authorList>
    </citation>
    <scope>NUCLEOTIDE SEQUENCE</scope>
</reference>
<gene>
    <name evidence="3" type="ORF">APHIGO_LOCUS3203</name>
</gene>
<sequence length="846" mass="95253">MFSKLKSGTSSVSQGAQVLSTNNILNLFEVGKFVCSAGPELIWKVYEGFRKPDGKEVSIFVFEKKLADKLHKPRRKETVTEILKKSVHYLEMLRQPKLILKVVHSVEDCNDTLAFAAEPVIASLANILAYQASVGGRTVNGPPSTGASIITTTAMPRPAHAREYNFLDFEIKYGIRQIAEALDFLSPQVHHHNVCPSSILVTKTGTWKLSGLEFIVQTEARERITCTPWTSRLPKMAQPDLDYIAPEVQLSSYCSSHSDMYSLGMVIFAIFNNGRPLIQANHSSSTYMKQLDVLENQIHNVLPKLPAQLQEMATKMLSKDVDARPFVKNLLHTPYFCDRFVETIQTLDIINMKDLVQKCQFYKITLKESLPFIPKKIWYQRVWPFLQHEMLKPDVSAAVLHPVIFLIQESSLEDYETLMLPAMSKIFNGPKHVPVQVILLENLHVILEKTPRDDIRKEVLPLLYTAFDFSDIEVQSAAVLAVTNVSQYMDDTAIRRMVLPKLKMVYETNPNDLKIVLNILACLEIILHRLEKQQIIEDVLPLIWIVNQTDPEVIARIAVIYSMILRDKKYGLSVNMIATKIMPTLIPHTMNPGLNLEQFQTLIEVLQDMLEQIDRNQRNKLKLDTISMQSPDRHRPLRHLYSSDNMHAQNFNIPNLKIETRKTSSAEDMVRKNSAGSWWFGGSPSGSDSNFLRVVSSFPNRRLSDNMLNTPKIRVAPSCASSPGSTPVGTGLPIRRHSNVERRGSTINLSPPSGYQYFRPINGHDGSTLSVPSSTYLARSMIGGSMPNTSSSVPYLLSSSMNSIRSRRQSTCSQNSSTGILQQLGSGVVKQLSTLQNPYQLFSGNK</sequence>
<dbReference type="GO" id="GO:0005524">
    <property type="term" value="F:ATP binding"/>
    <property type="evidence" value="ECO:0007669"/>
    <property type="project" value="InterPro"/>
</dbReference>
<dbReference type="PANTHER" id="PTHR12984">
    <property type="entry name" value="SCY1-RELATED S/T PROTEIN KINASE-LIKE"/>
    <property type="match status" value="1"/>
</dbReference>
<dbReference type="CDD" id="cd14011">
    <property type="entry name" value="PK_SCY1_like"/>
    <property type="match status" value="1"/>
</dbReference>
<dbReference type="PROSITE" id="PS50011">
    <property type="entry name" value="PROTEIN_KINASE_DOM"/>
    <property type="match status" value="1"/>
</dbReference>
<feature type="domain" description="Protein kinase" evidence="2">
    <location>
        <begin position="31"/>
        <end position="336"/>
    </location>
</feature>
<dbReference type="Gene3D" id="1.10.510.10">
    <property type="entry name" value="Transferase(Phosphotransferase) domain 1"/>
    <property type="match status" value="1"/>
</dbReference>
<reference evidence="3" key="1">
    <citation type="submission" date="2022-02" db="EMBL/GenBank/DDBJ databases">
        <authorList>
            <person name="King R."/>
        </authorList>
    </citation>
    <scope>NUCLEOTIDE SEQUENCE</scope>
</reference>
<evidence type="ECO:0000259" key="2">
    <source>
        <dbReference type="PROSITE" id="PS50011"/>
    </source>
</evidence>
<dbReference type="OrthoDB" id="79687at2759"/>
<accession>A0A9P0NBQ2</accession>
<comment type="similarity">
    <text evidence="1">Belongs to the protein kinase superfamily.</text>
</comment>
<evidence type="ECO:0000313" key="3">
    <source>
        <dbReference type="EMBL" id="CAH1715493.1"/>
    </source>
</evidence>
<dbReference type="GO" id="GO:0004672">
    <property type="term" value="F:protein kinase activity"/>
    <property type="evidence" value="ECO:0007669"/>
    <property type="project" value="InterPro"/>
</dbReference>
<dbReference type="PANTHER" id="PTHR12984:SF16">
    <property type="entry name" value="BLACK MATCH, ISOFORM H"/>
    <property type="match status" value="1"/>
</dbReference>
<dbReference type="SUPFAM" id="SSF48371">
    <property type="entry name" value="ARM repeat"/>
    <property type="match status" value="1"/>
</dbReference>
<dbReference type="InterPro" id="IPR011009">
    <property type="entry name" value="Kinase-like_dom_sf"/>
</dbReference>
<keyword evidence="4" id="KW-1185">Reference proteome</keyword>
<dbReference type="InterPro" id="IPR011989">
    <property type="entry name" value="ARM-like"/>
</dbReference>
<dbReference type="InterPro" id="IPR016024">
    <property type="entry name" value="ARM-type_fold"/>
</dbReference>
<dbReference type="Gene3D" id="3.30.200.20">
    <property type="entry name" value="Phosphorylase Kinase, domain 1"/>
    <property type="match status" value="1"/>
</dbReference>